<evidence type="ECO:0008006" key="4">
    <source>
        <dbReference type="Google" id="ProtNLM"/>
    </source>
</evidence>
<dbReference type="Proteomes" id="UP000000851">
    <property type="component" value="Chromosome"/>
</dbReference>
<accession>C7QGB0</accession>
<name>C7QGB0_CATAD</name>
<dbReference type="RefSeq" id="WP_015792684.1">
    <property type="nucleotide sequence ID" value="NC_013131.1"/>
</dbReference>
<feature type="chain" id="PRO_5039403426" description="PknH-like extracellular domain-containing protein" evidence="1">
    <location>
        <begin position="23"/>
        <end position="250"/>
    </location>
</feature>
<evidence type="ECO:0000256" key="1">
    <source>
        <dbReference type="SAM" id="SignalP"/>
    </source>
</evidence>
<dbReference type="eggNOG" id="ENOG50343Y4">
    <property type="taxonomic scope" value="Bacteria"/>
</dbReference>
<sequence precursor="true">MNRRTTLVKTAVYLAAAGTITAGVSACGSSHPAARSGTAATAVKSPATSTAPDLTATGTALKALLPAGADLASAVTVTDAADSGQNWTDPDALPAPALVGADCLVVPQITADEATADYRAAYAQETLAAHGVPIAQIVLAATNPGDAARQIAEVQSLTERCQTFNAPNANGASVGGAVSATEISHLGDQALDVRITATGPDAAKYQQPELILVRVGDKLAVISDAYPDADNGSALKAATVLAARLTGQPV</sequence>
<keyword evidence="3" id="KW-1185">Reference proteome</keyword>
<organism evidence="2 3">
    <name type="scientific">Catenulispora acidiphila (strain DSM 44928 / JCM 14897 / NBRC 102108 / NRRL B-24433 / ID139908)</name>
    <dbReference type="NCBI Taxonomy" id="479433"/>
    <lineage>
        <taxon>Bacteria</taxon>
        <taxon>Bacillati</taxon>
        <taxon>Actinomycetota</taxon>
        <taxon>Actinomycetes</taxon>
        <taxon>Catenulisporales</taxon>
        <taxon>Catenulisporaceae</taxon>
        <taxon>Catenulispora</taxon>
    </lineage>
</organism>
<dbReference type="HOGENOM" id="CLU_1109842_0_0_11"/>
<dbReference type="EMBL" id="CP001700">
    <property type="protein sequence ID" value="ACU72955.1"/>
    <property type="molecule type" value="Genomic_DNA"/>
</dbReference>
<dbReference type="PROSITE" id="PS51257">
    <property type="entry name" value="PROKAR_LIPOPROTEIN"/>
    <property type="match status" value="1"/>
</dbReference>
<keyword evidence="1" id="KW-0732">Signal</keyword>
<proteinExistence type="predicted"/>
<reference evidence="2 3" key="1">
    <citation type="journal article" date="2009" name="Stand. Genomic Sci.">
        <title>Complete genome sequence of Catenulispora acidiphila type strain (ID 139908).</title>
        <authorList>
            <person name="Copeland A."/>
            <person name="Lapidus A."/>
            <person name="Glavina Del Rio T."/>
            <person name="Nolan M."/>
            <person name="Lucas S."/>
            <person name="Chen F."/>
            <person name="Tice H."/>
            <person name="Cheng J.F."/>
            <person name="Bruce D."/>
            <person name="Goodwin L."/>
            <person name="Pitluck S."/>
            <person name="Mikhailova N."/>
            <person name="Pati A."/>
            <person name="Ivanova N."/>
            <person name="Mavromatis K."/>
            <person name="Chen A."/>
            <person name="Palaniappan K."/>
            <person name="Chain P."/>
            <person name="Land M."/>
            <person name="Hauser L."/>
            <person name="Chang Y.J."/>
            <person name="Jeffries C.D."/>
            <person name="Chertkov O."/>
            <person name="Brettin T."/>
            <person name="Detter J.C."/>
            <person name="Han C."/>
            <person name="Ali Z."/>
            <person name="Tindall B.J."/>
            <person name="Goker M."/>
            <person name="Bristow J."/>
            <person name="Eisen J.A."/>
            <person name="Markowitz V."/>
            <person name="Hugenholtz P."/>
            <person name="Kyrpides N.C."/>
            <person name="Klenk H.P."/>
        </authorList>
    </citation>
    <scope>NUCLEOTIDE SEQUENCE [LARGE SCALE GENOMIC DNA]</scope>
    <source>
        <strain evidence="3">DSM 44928 / JCM 14897 / NBRC 102108 / NRRL B-24433 / ID139908</strain>
    </source>
</reference>
<dbReference type="KEGG" id="cai:Caci_4090"/>
<evidence type="ECO:0000313" key="2">
    <source>
        <dbReference type="EMBL" id="ACU72955.1"/>
    </source>
</evidence>
<dbReference type="AlphaFoldDB" id="C7QGB0"/>
<gene>
    <name evidence="2" type="ordered locus">Caci_4090</name>
</gene>
<protein>
    <recommendedName>
        <fullName evidence="4">PknH-like extracellular domain-containing protein</fullName>
    </recommendedName>
</protein>
<dbReference type="InParanoid" id="C7QGB0"/>
<dbReference type="OrthoDB" id="4252727at2"/>
<evidence type="ECO:0000313" key="3">
    <source>
        <dbReference type="Proteomes" id="UP000000851"/>
    </source>
</evidence>
<feature type="signal peptide" evidence="1">
    <location>
        <begin position="1"/>
        <end position="22"/>
    </location>
</feature>